<name>A0ABQ8RUN0_PERAM</name>
<accession>A0ABQ8RUN0</accession>
<evidence type="ECO:0000313" key="2">
    <source>
        <dbReference type="EMBL" id="KAJ4425393.1"/>
    </source>
</evidence>
<evidence type="ECO:0000313" key="3">
    <source>
        <dbReference type="Proteomes" id="UP001148838"/>
    </source>
</evidence>
<dbReference type="Proteomes" id="UP001148838">
    <property type="component" value="Unassembled WGS sequence"/>
</dbReference>
<reference evidence="2 3" key="1">
    <citation type="journal article" date="2022" name="Allergy">
        <title>Genome assembly and annotation of Periplaneta americana reveal a comprehensive cockroach allergen profile.</title>
        <authorList>
            <person name="Wang L."/>
            <person name="Xiong Q."/>
            <person name="Saelim N."/>
            <person name="Wang L."/>
            <person name="Nong W."/>
            <person name="Wan A.T."/>
            <person name="Shi M."/>
            <person name="Liu X."/>
            <person name="Cao Q."/>
            <person name="Hui J.H.L."/>
            <person name="Sookrung N."/>
            <person name="Leung T.F."/>
            <person name="Tungtrongchitr A."/>
            <person name="Tsui S.K.W."/>
        </authorList>
    </citation>
    <scope>NUCLEOTIDE SEQUENCE [LARGE SCALE GENOMIC DNA]</scope>
    <source>
        <strain evidence="2">PWHHKU_190912</strain>
    </source>
</reference>
<evidence type="ECO:0000256" key="1">
    <source>
        <dbReference type="SAM" id="MobiDB-lite"/>
    </source>
</evidence>
<comment type="caution">
    <text evidence="2">The sequence shown here is derived from an EMBL/GenBank/DDBJ whole genome shotgun (WGS) entry which is preliminary data.</text>
</comment>
<dbReference type="EMBL" id="JAJSOF020000043">
    <property type="protein sequence ID" value="KAJ4425393.1"/>
    <property type="molecule type" value="Genomic_DNA"/>
</dbReference>
<feature type="compositionally biased region" description="Acidic residues" evidence="1">
    <location>
        <begin position="51"/>
        <end position="66"/>
    </location>
</feature>
<proteinExistence type="predicted"/>
<gene>
    <name evidence="2" type="ORF">ANN_28008</name>
</gene>
<keyword evidence="3" id="KW-1185">Reference proteome</keyword>
<sequence>MATNARKIVSVLDSGFPCFVNSVIDESEGSVASDCGDKNDSGYNSEHNTDSEQDYDSDGVDEDVNQ</sequence>
<feature type="region of interest" description="Disordered" evidence="1">
    <location>
        <begin position="28"/>
        <end position="66"/>
    </location>
</feature>
<organism evidence="2 3">
    <name type="scientific">Periplaneta americana</name>
    <name type="common">American cockroach</name>
    <name type="synonym">Blatta americana</name>
    <dbReference type="NCBI Taxonomy" id="6978"/>
    <lineage>
        <taxon>Eukaryota</taxon>
        <taxon>Metazoa</taxon>
        <taxon>Ecdysozoa</taxon>
        <taxon>Arthropoda</taxon>
        <taxon>Hexapoda</taxon>
        <taxon>Insecta</taxon>
        <taxon>Pterygota</taxon>
        <taxon>Neoptera</taxon>
        <taxon>Polyneoptera</taxon>
        <taxon>Dictyoptera</taxon>
        <taxon>Blattodea</taxon>
        <taxon>Blattoidea</taxon>
        <taxon>Blattidae</taxon>
        <taxon>Blattinae</taxon>
        <taxon>Periplaneta</taxon>
    </lineage>
</organism>
<protein>
    <submittedName>
        <fullName evidence="2">Uncharacterized protein</fullName>
    </submittedName>
</protein>